<feature type="transmembrane region" description="Helical" evidence="2">
    <location>
        <begin position="46"/>
        <end position="66"/>
    </location>
</feature>
<keyword evidence="2" id="KW-1133">Transmembrane helix</keyword>
<protein>
    <submittedName>
        <fullName evidence="3">DUF3099 domain-containing protein</fullName>
    </submittedName>
</protein>
<keyword evidence="2" id="KW-0812">Transmembrane</keyword>
<dbReference type="InterPro" id="IPR021449">
    <property type="entry name" value="DUF3099"/>
</dbReference>
<organism evidence="3 4">
    <name type="scientific">Pseudokineococcus marinus</name>
    <dbReference type="NCBI Taxonomy" id="351215"/>
    <lineage>
        <taxon>Bacteria</taxon>
        <taxon>Bacillati</taxon>
        <taxon>Actinomycetota</taxon>
        <taxon>Actinomycetes</taxon>
        <taxon>Kineosporiales</taxon>
        <taxon>Kineosporiaceae</taxon>
        <taxon>Pseudokineococcus</taxon>
    </lineage>
</organism>
<feature type="compositionally biased region" description="Basic and acidic residues" evidence="1">
    <location>
        <begin position="139"/>
        <end position="157"/>
    </location>
</feature>
<name>A0A849BMV5_9ACTN</name>
<proteinExistence type="predicted"/>
<keyword evidence="4" id="KW-1185">Reference proteome</keyword>
<evidence type="ECO:0000313" key="3">
    <source>
        <dbReference type="EMBL" id="NNH22683.1"/>
    </source>
</evidence>
<evidence type="ECO:0000256" key="1">
    <source>
        <dbReference type="SAM" id="MobiDB-lite"/>
    </source>
</evidence>
<comment type="caution">
    <text evidence="3">The sequence shown here is derived from an EMBL/GenBank/DDBJ whole genome shotgun (WGS) entry which is preliminary data.</text>
</comment>
<keyword evidence="2" id="KW-0472">Membrane</keyword>
<accession>A0A849BMV5</accession>
<feature type="transmembrane region" description="Helical" evidence="2">
    <location>
        <begin position="21"/>
        <end position="40"/>
    </location>
</feature>
<dbReference type="EMBL" id="JABEMA010000060">
    <property type="protein sequence ID" value="NNH22683.1"/>
    <property type="molecule type" value="Genomic_DNA"/>
</dbReference>
<feature type="region of interest" description="Disordered" evidence="1">
    <location>
        <begin position="73"/>
        <end position="157"/>
    </location>
</feature>
<feature type="compositionally biased region" description="Low complexity" evidence="1">
    <location>
        <begin position="73"/>
        <end position="82"/>
    </location>
</feature>
<evidence type="ECO:0000256" key="2">
    <source>
        <dbReference type="SAM" id="Phobius"/>
    </source>
</evidence>
<sequence>MQRITTAPVGQRQHQHQQIGRYLWSMGVRTACFVVAIVLAQAGYMALMWLFVALAVVLPYIAVLVANAGRETVGPTTTQVTPPAQPSITAAPPRPASEPPLVGEVFQGQVLDADEPTGTGRPSAEGTGPGSTGTGPRTWEAERLRPPADGGDRRSAA</sequence>
<dbReference type="Pfam" id="PF11298">
    <property type="entry name" value="DUF3099"/>
    <property type="match status" value="1"/>
</dbReference>
<reference evidence="3 4" key="1">
    <citation type="submission" date="2020-05" db="EMBL/GenBank/DDBJ databases">
        <title>MicrobeNet Type strains.</title>
        <authorList>
            <person name="Nicholson A.C."/>
        </authorList>
    </citation>
    <scope>NUCLEOTIDE SEQUENCE [LARGE SCALE GENOMIC DNA]</scope>
    <source>
        <strain evidence="3 4">JCM 14547</strain>
    </source>
</reference>
<gene>
    <name evidence="3" type="ORF">HLB09_06145</name>
</gene>
<evidence type="ECO:0000313" key="4">
    <source>
        <dbReference type="Proteomes" id="UP000555552"/>
    </source>
</evidence>
<dbReference type="Proteomes" id="UP000555552">
    <property type="component" value="Unassembled WGS sequence"/>
</dbReference>
<dbReference type="AlphaFoldDB" id="A0A849BMV5"/>